<dbReference type="EMBL" id="AZFM01000006">
    <property type="protein sequence ID" value="KRL90821.1"/>
    <property type="molecule type" value="Genomic_DNA"/>
</dbReference>
<evidence type="ECO:0000256" key="1">
    <source>
        <dbReference type="SAM" id="Phobius"/>
    </source>
</evidence>
<proteinExistence type="predicted"/>
<feature type="transmembrane region" description="Helical" evidence="1">
    <location>
        <begin position="52"/>
        <end position="72"/>
    </location>
</feature>
<comment type="caution">
    <text evidence="2">The sequence shown here is derived from an EMBL/GenBank/DDBJ whole genome shotgun (WGS) entry which is preliminary data.</text>
</comment>
<organism evidence="2 3">
    <name type="scientific">Lactobacillus kalixensis DSM 16043</name>
    <dbReference type="NCBI Taxonomy" id="1423763"/>
    <lineage>
        <taxon>Bacteria</taxon>
        <taxon>Bacillati</taxon>
        <taxon>Bacillota</taxon>
        <taxon>Bacilli</taxon>
        <taxon>Lactobacillales</taxon>
        <taxon>Lactobacillaceae</taxon>
        <taxon>Lactobacillus</taxon>
    </lineage>
</organism>
<dbReference type="STRING" id="1423763.FC46_GL001666"/>
<evidence type="ECO:0000313" key="3">
    <source>
        <dbReference type="Proteomes" id="UP000051036"/>
    </source>
</evidence>
<protein>
    <submittedName>
        <fullName evidence="2">Reductase</fullName>
    </submittedName>
</protein>
<gene>
    <name evidence="2" type="ORF">FC46_GL001666</name>
</gene>
<reference evidence="2 3" key="1">
    <citation type="journal article" date="2015" name="Genome Announc.">
        <title>Expanding the biotechnology potential of lactobacilli through comparative genomics of 213 strains and associated genera.</title>
        <authorList>
            <person name="Sun Z."/>
            <person name="Harris H.M."/>
            <person name="McCann A."/>
            <person name="Guo C."/>
            <person name="Argimon S."/>
            <person name="Zhang W."/>
            <person name="Yang X."/>
            <person name="Jeffery I.B."/>
            <person name="Cooney J.C."/>
            <person name="Kagawa T.F."/>
            <person name="Liu W."/>
            <person name="Song Y."/>
            <person name="Salvetti E."/>
            <person name="Wrobel A."/>
            <person name="Rasinkangas P."/>
            <person name="Parkhill J."/>
            <person name="Rea M.C."/>
            <person name="O'Sullivan O."/>
            <person name="Ritari J."/>
            <person name="Douillard F.P."/>
            <person name="Paul Ross R."/>
            <person name="Yang R."/>
            <person name="Briner A.E."/>
            <person name="Felis G.E."/>
            <person name="de Vos W.M."/>
            <person name="Barrangou R."/>
            <person name="Klaenhammer T.R."/>
            <person name="Caufield P.W."/>
            <person name="Cui Y."/>
            <person name="Zhang H."/>
            <person name="O'Toole P.W."/>
        </authorList>
    </citation>
    <scope>NUCLEOTIDE SEQUENCE [LARGE SCALE GENOMIC DNA]</scope>
    <source>
        <strain evidence="2 3">DSM 16043</strain>
    </source>
</reference>
<dbReference type="AlphaFoldDB" id="A0A0R1UIW9"/>
<evidence type="ECO:0000313" key="2">
    <source>
        <dbReference type="EMBL" id="KRL90821.1"/>
    </source>
</evidence>
<keyword evidence="1" id="KW-1133">Transmembrane helix</keyword>
<dbReference type="Proteomes" id="UP000051036">
    <property type="component" value="Unassembled WGS sequence"/>
</dbReference>
<dbReference type="PATRIC" id="fig|1423763.3.peg.1693"/>
<accession>A0A0R1UIW9</accession>
<keyword evidence="1" id="KW-0812">Transmembrane</keyword>
<keyword evidence="3" id="KW-1185">Reference proteome</keyword>
<dbReference type="RefSeq" id="WP_057797745.1">
    <property type="nucleotide sequence ID" value="NZ_AZFM01000006.1"/>
</dbReference>
<dbReference type="OrthoDB" id="2189687at2"/>
<name>A0A0R1UIW9_9LACO</name>
<sequence length="119" mass="13840">MLVQYKKDYEKTAMGLLSYLPDFKNFANLKDEMKLINDDTEFNLLLFRNKEANVVGVVGIQSAGLFIVIRYLSLAPGFREEKYEKEILQELKESNPKKKIAALPEYTYLLKLVKNKDDK</sequence>
<keyword evidence="1" id="KW-0472">Membrane</keyword>